<name>A0A8S5S063_9CAUD</name>
<proteinExistence type="predicted"/>
<reference evidence="1" key="1">
    <citation type="journal article" date="2021" name="Proc. Natl. Acad. Sci. U.S.A.">
        <title>A Catalog of Tens of Thousands of Viruses from Human Metagenomes Reveals Hidden Associations with Chronic Diseases.</title>
        <authorList>
            <person name="Tisza M.J."/>
            <person name="Buck C.B."/>
        </authorList>
    </citation>
    <scope>NUCLEOTIDE SEQUENCE</scope>
    <source>
        <strain evidence="1">Ct8Lf7</strain>
    </source>
</reference>
<dbReference type="EMBL" id="BK032511">
    <property type="protein sequence ID" value="DAF44374.1"/>
    <property type="molecule type" value="Genomic_DNA"/>
</dbReference>
<protein>
    <submittedName>
        <fullName evidence="1">Uncharacterized protein</fullName>
    </submittedName>
</protein>
<organism evidence="1">
    <name type="scientific">Podoviridae sp. ct8Lf7</name>
    <dbReference type="NCBI Taxonomy" id="2827723"/>
    <lineage>
        <taxon>Viruses</taxon>
        <taxon>Duplodnaviria</taxon>
        <taxon>Heunggongvirae</taxon>
        <taxon>Uroviricota</taxon>
        <taxon>Caudoviricetes</taxon>
    </lineage>
</organism>
<evidence type="ECO:0000313" key="1">
    <source>
        <dbReference type="EMBL" id="DAF44374.1"/>
    </source>
</evidence>
<sequence length="33" mass="3847">MYVIVIVVGTVSQFLNRLRVSVCLYSSWLYHTV</sequence>
<accession>A0A8S5S063</accession>